<gene>
    <name evidence="1" type="ORF">DM02DRAFT_623475</name>
</gene>
<dbReference type="Proteomes" id="UP000244855">
    <property type="component" value="Unassembled WGS sequence"/>
</dbReference>
<dbReference type="OrthoDB" id="4844739at2759"/>
<organism evidence="1 2">
    <name type="scientific">Periconia macrospinosa</name>
    <dbReference type="NCBI Taxonomy" id="97972"/>
    <lineage>
        <taxon>Eukaryota</taxon>
        <taxon>Fungi</taxon>
        <taxon>Dikarya</taxon>
        <taxon>Ascomycota</taxon>
        <taxon>Pezizomycotina</taxon>
        <taxon>Dothideomycetes</taxon>
        <taxon>Pleosporomycetidae</taxon>
        <taxon>Pleosporales</taxon>
        <taxon>Massarineae</taxon>
        <taxon>Periconiaceae</taxon>
        <taxon>Periconia</taxon>
    </lineage>
</organism>
<name>A0A2V1E6F5_9PLEO</name>
<accession>A0A2V1E6F5</accession>
<dbReference type="EMBL" id="KZ805310">
    <property type="protein sequence ID" value="PVI06168.1"/>
    <property type="molecule type" value="Genomic_DNA"/>
</dbReference>
<protein>
    <submittedName>
        <fullName evidence="1">Uncharacterized protein</fullName>
    </submittedName>
</protein>
<dbReference type="AlphaFoldDB" id="A0A2V1E6F5"/>
<sequence>MGFFRKAGEVTNLITDRRYKEQAITSLEDPELVAAWRSTLRMKSASATGITLNSGVSIANPFFVGAAVLNTHQFTVCYVNRKRVKEEVKRRKKESKEFAKWFEEQAESKGNKDILVGSSIKTVFTGLSMGLVGFDTIGNNFTELFTGEVPAAPAPSGGTAAGNVTEHVTEHTSPGFNADHSTIAAIEEGRFEAYNFLTDPLNDAANAIAEGHPIETDTTWAQVGQFHDNGFSAGTLAGQIASVGAGSEMLQLPNVVGEAAIDHALKHHHEKQANYSYSKQRMWGEGGGNNYW</sequence>
<evidence type="ECO:0000313" key="1">
    <source>
        <dbReference type="EMBL" id="PVI06168.1"/>
    </source>
</evidence>
<reference evidence="1 2" key="1">
    <citation type="journal article" date="2018" name="Sci. Rep.">
        <title>Comparative genomics provides insights into the lifestyle and reveals functional heterogeneity of dark septate endophytic fungi.</title>
        <authorList>
            <person name="Knapp D.G."/>
            <person name="Nemeth J.B."/>
            <person name="Barry K."/>
            <person name="Hainaut M."/>
            <person name="Henrissat B."/>
            <person name="Johnson J."/>
            <person name="Kuo A."/>
            <person name="Lim J.H.P."/>
            <person name="Lipzen A."/>
            <person name="Nolan M."/>
            <person name="Ohm R.A."/>
            <person name="Tamas L."/>
            <person name="Grigoriev I.V."/>
            <person name="Spatafora J.W."/>
            <person name="Nagy L.G."/>
            <person name="Kovacs G.M."/>
        </authorList>
    </citation>
    <scope>NUCLEOTIDE SEQUENCE [LARGE SCALE GENOMIC DNA]</scope>
    <source>
        <strain evidence="1 2">DSE2036</strain>
    </source>
</reference>
<keyword evidence="2" id="KW-1185">Reference proteome</keyword>
<proteinExistence type="predicted"/>
<evidence type="ECO:0000313" key="2">
    <source>
        <dbReference type="Proteomes" id="UP000244855"/>
    </source>
</evidence>